<dbReference type="RefSeq" id="WP_204195980.1">
    <property type="nucleotide sequence ID" value="NZ_JAFEMC010000001.1"/>
</dbReference>
<keyword evidence="3" id="KW-1185">Reference proteome</keyword>
<evidence type="ECO:0008006" key="4">
    <source>
        <dbReference type="Google" id="ProtNLM"/>
    </source>
</evidence>
<evidence type="ECO:0000313" key="3">
    <source>
        <dbReference type="Proteomes" id="UP000763641"/>
    </source>
</evidence>
<proteinExistence type="predicted"/>
<accession>A0ABS2D4M2</accession>
<evidence type="ECO:0000256" key="1">
    <source>
        <dbReference type="SAM" id="SignalP"/>
    </source>
</evidence>
<sequence>MNYFPLVLAIALICSAAEATREAPQSWTKAGGSYTQYQADSVECAKVGYFRDVANDKPAKQFIRGFETADRLLNLPSPIANDNRAFAVARTQPSRKMVQVHAIQVGDVERCLTARGYRKFTLTKAEARKVASFDRGTDARRRYLFDIGVSRNADPAARAGPKPPAS</sequence>
<reference evidence="2 3" key="1">
    <citation type="submission" date="2020-12" db="EMBL/GenBank/DDBJ databases">
        <title>Sphingomonas sp.</title>
        <authorList>
            <person name="Kim M.K."/>
        </authorList>
    </citation>
    <scope>NUCLEOTIDE SEQUENCE [LARGE SCALE GENOMIC DNA]</scope>
    <source>
        <strain evidence="2 3">BT552</strain>
    </source>
</reference>
<comment type="caution">
    <text evidence="2">The sequence shown here is derived from an EMBL/GenBank/DDBJ whole genome shotgun (WGS) entry which is preliminary data.</text>
</comment>
<keyword evidence="1" id="KW-0732">Signal</keyword>
<organism evidence="2 3">
    <name type="scientific">Sphingomonas longa</name>
    <dbReference type="NCBI Taxonomy" id="2778730"/>
    <lineage>
        <taxon>Bacteria</taxon>
        <taxon>Pseudomonadati</taxon>
        <taxon>Pseudomonadota</taxon>
        <taxon>Alphaproteobacteria</taxon>
        <taxon>Sphingomonadales</taxon>
        <taxon>Sphingomonadaceae</taxon>
        <taxon>Sphingomonas</taxon>
    </lineage>
</organism>
<name>A0ABS2D4M2_9SPHN</name>
<feature type="signal peptide" evidence="1">
    <location>
        <begin position="1"/>
        <end position="19"/>
    </location>
</feature>
<evidence type="ECO:0000313" key="2">
    <source>
        <dbReference type="EMBL" id="MBM6575867.1"/>
    </source>
</evidence>
<dbReference type="EMBL" id="JAFEMC010000001">
    <property type="protein sequence ID" value="MBM6575867.1"/>
    <property type="molecule type" value="Genomic_DNA"/>
</dbReference>
<dbReference type="Proteomes" id="UP000763641">
    <property type="component" value="Unassembled WGS sequence"/>
</dbReference>
<gene>
    <name evidence="2" type="ORF">ILT43_05740</name>
</gene>
<feature type="chain" id="PRO_5046306243" description="SPOR domain-containing protein" evidence="1">
    <location>
        <begin position="20"/>
        <end position="166"/>
    </location>
</feature>
<protein>
    <recommendedName>
        <fullName evidence="4">SPOR domain-containing protein</fullName>
    </recommendedName>
</protein>